<organism evidence="1 2">
    <name type="scientific">Caerostris extrusa</name>
    <name type="common">Bark spider</name>
    <name type="synonym">Caerostris bankana</name>
    <dbReference type="NCBI Taxonomy" id="172846"/>
    <lineage>
        <taxon>Eukaryota</taxon>
        <taxon>Metazoa</taxon>
        <taxon>Ecdysozoa</taxon>
        <taxon>Arthropoda</taxon>
        <taxon>Chelicerata</taxon>
        <taxon>Arachnida</taxon>
        <taxon>Araneae</taxon>
        <taxon>Araneomorphae</taxon>
        <taxon>Entelegynae</taxon>
        <taxon>Araneoidea</taxon>
        <taxon>Araneidae</taxon>
        <taxon>Caerostris</taxon>
    </lineage>
</organism>
<evidence type="ECO:0000313" key="2">
    <source>
        <dbReference type="Proteomes" id="UP001054945"/>
    </source>
</evidence>
<dbReference type="EMBL" id="BPLR01016958">
    <property type="protein sequence ID" value="GIY87635.1"/>
    <property type="molecule type" value="Genomic_DNA"/>
</dbReference>
<dbReference type="AlphaFoldDB" id="A0AAV4X0B1"/>
<comment type="caution">
    <text evidence="1">The sequence shown here is derived from an EMBL/GenBank/DDBJ whole genome shotgun (WGS) entry which is preliminary data.</text>
</comment>
<dbReference type="Proteomes" id="UP001054945">
    <property type="component" value="Unassembled WGS sequence"/>
</dbReference>
<protein>
    <submittedName>
        <fullName evidence="1">Uncharacterized protein</fullName>
    </submittedName>
</protein>
<sequence length="101" mass="11372">MYQIHCPKQSEMNISINDLAIFPRAQGNSHQSTTLPSPSAEEPLGALALISNHPSCALVHRFSVLPEATLSHENELFATMDRSRGIFSYIIQCSEMRFYLY</sequence>
<reference evidence="1 2" key="1">
    <citation type="submission" date="2021-06" db="EMBL/GenBank/DDBJ databases">
        <title>Caerostris extrusa draft genome.</title>
        <authorList>
            <person name="Kono N."/>
            <person name="Arakawa K."/>
        </authorList>
    </citation>
    <scope>NUCLEOTIDE SEQUENCE [LARGE SCALE GENOMIC DNA]</scope>
</reference>
<evidence type="ECO:0000313" key="1">
    <source>
        <dbReference type="EMBL" id="GIY87635.1"/>
    </source>
</evidence>
<gene>
    <name evidence="1" type="ORF">CEXT_320221</name>
</gene>
<accession>A0AAV4X0B1</accession>
<name>A0AAV4X0B1_CAEEX</name>
<proteinExistence type="predicted"/>
<keyword evidence="2" id="KW-1185">Reference proteome</keyword>